<dbReference type="EMBL" id="VXIT01000006">
    <property type="protein sequence ID" value="KAA6412033.1"/>
    <property type="molecule type" value="Genomic_DNA"/>
</dbReference>
<evidence type="ECO:0000256" key="6">
    <source>
        <dbReference type="SAM" id="Phobius"/>
    </source>
</evidence>
<dbReference type="InterPro" id="IPR036259">
    <property type="entry name" value="MFS_trans_sf"/>
</dbReference>
<gene>
    <name evidence="8" type="ORF">FRX48_04183</name>
</gene>
<keyword evidence="5 6" id="KW-0472">Membrane</keyword>
<sequence length="121" mass="13396">MFPFLRTWGEEWNRAIDDIGTYRRAYILTLVASYGGILFGWDTGLIGGILTTSAFQKSFALNPKSKDFKNLQGNIVSVLQGGCFFGAASSYYISDTLGRKRASLLQVGSFFSALYCRPVRA</sequence>
<accession>A0A5M8PR80</accession>
<dbReference type="GO" id="GO:0016020">
    <property type="term" value="C:membrane"/>
    <property type="evidence" value="ECO:0007669"/>
    <property type="project" value="UniProtKB-SubCell"/>
</dbReference>
<dbReference type="Pfam" id="PF00083">
    <property type="entry name" value="Sugar_tr"/>
    <property type="match status" value="1"/>
</dbReference>
<proteinExistence type="inferred from homology"/>
<comment type="subcellular location">
    <subcellularLocation>
        <location evidence="1">Membrane</location>
        <topology evidence="1">Multi-pass membrane protein</topology>
    </subcellularLocation>
</comment>
<keyword evidence="4 6" id="KW-1133">Transmembrane helix</keyword>
<dbReference type="SUPFAM" id="SSF103473">
    <property type="entry name" value="MFS general substrate transporter"/>
    <property type="match status" value="1"/>
</dbReference>
<feature type="transmembrane region" description="Helical" evidence="6">
    <location>
        <begin position="25"/>
        <end position="51"/>
    </location>
</feature>
<feature type="domain" description="Major facilitator superfamily (MFS) profile" evidence="7">
    <location>
        <begin position="28"/>
        <end position="121"/>
    </location>
</feature>
<dbReference type="PANTHER" id="PTHR48022">
    <property type="entry name" value="PLASTIDIC GLUCOSE TRANSPORTER 4"/>
    <property type="match status" value="1"/>
</dbReference>
<dbReference type="InterPro" id="IPR020846">
    <property type="entry name" value="MFS_dom"/>
</dbReference>
<evidence type="ECO:0000259" key="7">
    <source>
        <dbReference type="PROSITE" id="PS50850"/>
    </source>
</evidence>
<protein>
    <submittedName>
        <fullName evidence="8">MFS quinate transporter</fullName>
    </submittedName>
</protein>
<keyword evidence="3 6" id="KW-0812">Transmembrane</keyword>
<evidence type="ECO:0000256" key="2">
    <source>
        <dbReference type="ARBA" id="ARBA00010992"/>
    </source>
</evidence>
<dbReference type="Proteomes" id="UP000324767">
    <property type="component" value="Unassembled WGS sequence"/>
</dbReference>
<feature type="transmembrane region" description="Helical" evidence="6">
    <location>
        <begin position="71"/>
        <end position="93"/>
    </location>
</feature>
<dbReference type="OrthoDB" id="508119at2759"/>
<name>A0A5M8PR80_9LECA</name>
<dbReference type="PROSITE" id="PS50850">
    <property type="entry name" value="MFS"/>
    <property type="match status" value="1"/>
</dbReference>
<evidence type="ECO:0000256" key="4">
    <source>
        <dbReference type="ARBA" id="ARBA00022989"/>
    </source>
</evidence>
<dbReference type="InterPro" id="IPR050360">
    <property type="entry name" value="MFS_Sugar_Transporters"/>
</dbReference>
<dbReference type="InterPro" id="IPR005828">
    <property type="entry name" value="MFS_sugar_transport-like"/>
</dbReference>
<dbReference type="PANTHER" id="PTHR48022:SF81">
    <property type="entry name" value="MAJOR FACILITATOR SUPERFAMILY (MFS) PROFILE DOMAIN-CONTAINING PROTEIN"/>
    <property type="match status" value="1"/>
</dbReference>
<evidence type="ECO:0000313" key="8">
    <source>
        <dbReference type="EMBL" id="KAA6412033.1"/>
    </source>
</evidence>
<evidence type="ECO:0000313" key="9">
    <source>
        <dbReference type="Proteomes" id="UP000324767"/>
    </source>
</evidence>
<dbReference type="GO" id="GO:0005351">
    <property type="term" value="F:carbohydrate:proton symporter activity"/>
    <property type="evidence" value="ECO:0007669"/>
    <property type="project" value="TreeGrafter"/>
</dbReference>
<comment type="similarity">
    <text evidence="2">Belongs to the major facilitator superfamily. Sugar transporter (TC 2.A.1.1) family.</text>
</comment>
<evidence type="ECO:0000256" key="5">
    <source>
        <dbReference type="ARBA" id="ARBA00023136"/>
    </source>
</evidence>
<reference evidence="8 9" key="1">
    <citation type="submission" date="2019-09" db="EMBL/GenBank/DDBJ databases">
        <title>The hologenome of the rock-dwelling lichen Lasallia pustulata.</title>
        <authorList>
            <person name="Greshake Tzovaras B."/>
            <person name="Segers F."/>
            <person name="Bicker A."/>
            <person name="Dal Grande F."/>
            <person name="Otte J."/>
            <person name="Hankeln T."/>
            <person name="Schmitt I."/>
            <person name="Ebersberger I."/>
        </authorList>
    </citation>
    <scope>NUCLEOTIDE SEQUENCE [LARGE SCALE GENOMIC DNA]</scope>
    <source>
        <strain evidence="8">A1-1</strain>
    </source>
</reference>
<dbReference type="AlphaFoldDB" id="A0A5M8PR80"/>
<comment type="caution">
    <text evidence="8">The sequence shown here is derived from an EMBL/GenBank/DDBJ whole genome shotgun (WGS) entry which is preliminary data.</text>
</comment>
<evidence type="ECO:0000256" key="1">
    <source>
        <dbReference type="ARBA" id="ARBA00004141"/>
    </source>
</evidence>
<organism evidence="8 9">
    <name type="scientific">Lasallia pustulata</name>
    <dbReference type="NCBI Taxonomy" id="136370"/>
    <lineage>
        <taxon>Eukaryota</taxon>
        <taxon>Fungi</taxon>
        <taxon>Dikarya</taxon>
        <taxon>Ascomycota</taxon>
        <taxon>Pezizomycotina</taxon>
        <taxon>Lecanoromycetes</taxon>
        <taxon>OSLEUM clade</taxon>
        <taxon>Umbilicariomycetidae</taxon>
        <taxon>Umbilicariales</taxon>
        <taxon>Umbilicariaceae</taxon>
        <taxon>Lasallia</taxon>
    </lineage>
</organism>
<evidence type="ECO:0000256" key="3">
    <source>
        <dbReference type="ARBA" id="ARBA00022692"/>
    </source>
</evidence>
<dbReference type="Gene3D" id="1.20.1250.20">
    <property type="entry name" value="MFS general substrate transporter like domains"/>
    <property type="match status" value="1"/>
</dbReference>